<name>A0A833V1M4_JUGRE</name>
<feature type="non-terminal residue" evidence="3">
    <location>
        <position position="126"/>
    </location>
</feature>
<dbReference type="AlphaFoldDB" id="A0A833V1M4"/>
<feature type="compositionally biased region" description="Low complexity" evidence="1">
    <location>
        <begin position="55"/>
        <end position="72"/>
    </location>
</feature>
<keyword evidence="2" id="KW-0732">Signal</keyword>
<feature type="chain" id="PRO_5032634692" evidence="2">
    <location>
        <begin position="22"/>
        <end position="126"/>
    </location>
</feature>
<sequence>SFLNKLLNFIFLLLHVGFQEKEQISLSLLHPSASRARKRRKLFQPSSCDYNPLLSHSISPPISSQTSIFPSSQEENSKPRDSCALCFPKPNLPSSSPFSHFWEGLTKGMDEEAMELGTTEEGGADA</sequence>
<reference evidence="3" key="2">
    <citation type="submission" date="2020-03" db="EMBL/GenBank/DDBJ databases">
        <title>Walnut 2.0.</title>
        <authorList>
            <person name="Marrano A."/>
            <person name="Britton M."/>
            <person name="Zimin A.V."/>
            <person name="Zaini P.A."/>
            <person name="Workman R."/>
            <person name="Puiu D."/>
            <person name="Bianco L."/>
            <person name="Allen B.J."/>
            <person name="Troggio M."/>
            <person name="Leslie C.A."/>
            <person name="Timp W."/>
            <person name="Dendekar A."/>
            <person name="Salzberg S.L."/>
            <person name="Neale D.B."/>
        </authorList>
    </citation>
    <scope>NUCLEOTIDE SEQUENCE</scope>
    <source>
        <tissue evidence="3">Leaves</tissue>
    </source>
</reference>
<evidence type="ECO:0000313" key="3">
    <source>
        <dbReference type="EMBL" id="KAF5462674.1"/>
    </source>
</evidence>
<accession>A0A833V1M4</accession>
<dbReference type="Gramene" id="Jr08_14010_p1">
    <property type="protein sequence ID" value="cds.Jr08_14010_p1"/>
    <property type="gene ID" value="Jr08_14010"/>
</dbReference>
<evidence type="ECO:0000256" key="2">
    <source>
        <dbReference type="SAM" id="SignalP"/>
    </source>
</evidence>
<evidence type="ECO:0000313" key="4">
    <source>
        <dbReference type="Proteomes" id="UP000619265"/>
    </source>
</evidence>
<gene>
    <name evidence="3" type="ORF">F2P56_018662</name>
</gene>
<proteinExistence type="predicted"/>
<evidence type="ECO:0000256" key="1">
    <source>
        <dbReference type="SAM" id="MobiDB-lite"/>
    </source>
</evidence>
<organism evidence="3 4">
    <name type="scientific">Juglans regia</name>
    <name type="common">English walnut</name>
    <dbReference type="NCBI Taxonomy" id="51240"/>
    <lineage>
        <taxon>Eukaryota</taxon>
        <taxon>Viridiplantae</taxon>
        <taxon>Streptophyta</taxon>
        <taxon>Embryophyta</taxon>
        <taxon>Tracheophyta</taxon>
        <taxon>Spermatophyta</taxon>
        <taxon>Magnoliopsida</taxon>
        <taxon>eudicotyledons</taxon>
        <taxon>Gunneridae</taxon>
        <taxon>Pentapetalae</taxon>
        <taxon>rosids</taxon>
        <taxon>fabids</taxon>
        <taxon>Fagales</taxon>
        <taxon>Juglandaceae</taxon>
        <taxon>Juglans</taxon>
    </lineage>
</organism>
<protein>
    <submittedName>
        <fullName evidence="3">Uncharacterized protein</fullName>
    </submittedName>
</protein>
<reference evidence="3" key="1">
    <citation type="submission" date="2015-10" db="EMBL/GenBank/DDBJ databases">
        <authorList>
            <person name="Martinez-Garcia P.J."/>
            <person name="Crepeau M.W."/>
            <person name="Puiu D."/>
            <person name="Gonzalez-Ibeas D."/>
            <person name="Whalen J."/>
            <person name="Stevens K."/>
            <person name="Paul R."/>
            <person name="Butterfield T."/>
            <person name="Britton M."/>
            <person name="Reagan R."/>
            <person name="Chakraborty S."/>
            <person name="Walawage S.L."/>
            <person name="Vasquez-Gross H.A."/>
            <person name="Cardeno C."/>
            <person name="Famula R."/>
            <person name="Pratt K."/>
            <person name="Kuruganti S."/>
            <person name="Aradhya M.K."/>
            <person name="Leslie C.A."/>
            <person name="Dandekar A.M."/>
            <person name="Salzberg S.L."/>
            <person name="Wegrzyn J.L."/>
            <person name="Langley C.H."/>
            <person name="Neale D.B."/>
        </authorList>
    </citation>
    <scope>NUCLEOTIDE SEQUENCE</scope>
    <source>
        <tissue evidence="3">Leaves</tissue>
    </source>
</reference>
<dbReference type="EMBL" id="LIHL02000008">
    <property type="protein sequence ID" value="KAF5462674.1"/>
    <property type="molecule type" value="Genomic_DNA"/>
</dbReference>
<feature type="region of interest" description="Disordered" evidence="1">
    <location>
        <begin position="49"/>
        <end position="82"/>
    </location>
</feature>
<dbReference type="Proteomes" id="UP000619265">
    <property type="component" value="Unassembled WGS sequence"/>
</dbReference>
<comment type="caution">
    <text evidence="3">The sequence shown here is derived from an EMBL/GenBank/DDBJ whole genome shotgun (WGS) entry which is preliminary data.</text>
</comment>
<feature type="signal peptide" evidence="2">
    <location>
        <begin position="1"/>
        <end position="21"/>
    </location>
</feature>